<dbReference type="PANTHER" id="PTHR10978">
    <property type="entry name" value="SUCCINATE DEHYDROGENASE CYTOCHROME B560 SUBUNIT"/>
    <property type="match status" value="1"/>
</dbReference>
<dbReference type="Proteomes" id="UP001497600">
    <property type="component" value="Chromosome A"/>
</dbReference>
<dbReference type="InterPro" id="IPR018495">
    <property type="entry name" value="Succ_DH_cyt_bsu_CS"/>
</dbReference>
<evidence type="ECO:0000256" key="2">
    <source>
        <dbReference type="ARBA" id="ARBA00022617"/>
    </source>
</evidence>
<evidence type="ECO:0000256" key="3">
    <source>
        <dbReference type="ARBA" id="ARBA00022692"/>
    </source>
</evidence>
<keyword evidence="9" id="KW-1185">Reference proteome</keyword>
<organism evidence="8 9">
    <name type="scientific">[Candida] anglica</name>
    <dbReference type="NCBI Taxonomy" id="148631"/>
    <lineage>
        <taxon>Eukaryota</taxon>
        <taxon>Fungi</taxon>
        <taxon>Dikarya</taxon>
        <taxon>Ascomycota</taxon>
        <taxon>Saccharomycotina</taxon>
        <taxon>Pichiomycetes</taxon>
        <taxon>Debaryomycetaceae</taxon>
        <taxon>Kurtzmaniella</taxon>
    </lineage>
</organism>
<evidence type="ECO:0000256" key="7">
    <source>
        <dbReference type="ARBA" id="ARBA00023136"/>
    </source>
</evidence>
<dbReference type="SUPFAM" id="SSF81343">
    <property type="entry name" value="Fumarate reductase respiratory complex transmembrane subunits"/>
    <property type="match status" value="1"/>
</dbReference>
<evidence type="ECO:0000256" key="5">
    <source>
        <dbReference type="ARBA" id="ARBA00022989"/>
    </source>
</evidence>
<keyword evidence="3" id="KW-0812">Transmembrane</keyword>
<dbReference type="PANTHER" id="PTHR10978:SF5">
    <property type="entry name" value="SUCCINATE DEHYDROGENASE CYTOCHROME B560 SUBUNIT, MITOCHONDRIAL"/>
    <property type="match status" value="1"/>
</dbReference>
<dbReference type="PROSITE" id="PS01001">
    <property type="entry name" value="SDH_CYT_2"/>
    <property type="match status" value="1"/>
</dbReference>
<accession>A0ABP0E616</accession>
<keyword evidence="2" id="KW-0349">Heme</keyword>
<keyword evidence="6" id="KW-0408">Iron</keyword>
<dbReference type="InterPro" id="IPR014314">
    <property type="entry name" value="Succ_DH_cytb556"/>
</dbReference>
<evidence type="ECO:0000256" key="1">
    <source>
        <dbReference type="ARBA" id="ARBA00004141"/>
    </source>
</evidence>
<dbReference type="Gene3D" id="1.20.1300.10">
    <property type="entry name" value="Fumarate reductase/succinate dehydrogenase, transmembrane subunit"/>
    <property type="match status" value="1"/>
</dbReference>
<keyword evidence="7" id="KW-0472">Membrane</keyword>
<comment type="subcellular location">
    <subcellularLocation>
        <location evidence="1">Membrane</location>
        <topology evidence="1">Multi-pass membrane protein</topology>
    </subcellularLocation>
</comment>
<evidence type="ECO:0000313" key="8">
    <source>
        <dbReference type="EMBL" id="CAK7893419.1"/>
    </source>
</evidence>
<dbReference type="PROSITE" id="PS01000">
    <property type="entry name" value="SDH_CYT_1"/>
    <property type="match status" value="1"/>
</dbReference>
<dbReference type="InterPro" id="IPR000701">
    <property type="entry name" value="SuccDH_FuR_B_TM-su"/>
</dbReference>
<dbReference type="InterPro" id="IPR034804">
    <property type="entry name" value="SQR/QFR_C/D"/>
</dbReference>
<name>A0ABP0E616_9ASCO</name>
<dbReference type="CDD" id="cd03499">
    <property type="entry name" value="SQR_TypeC_SdhC"/>
    <property type="match status" value="1"/>
</dbReference>
<evidence type="ECO:0000313" key="9">
    <source>
        <dbReference type="Proteomes" id="UP001497600"/>
    </source>
</evidence>
<dbReference type="Pfam" id="PF01127">
    <property type="entry name" value="Sdh_cyt"/>
    <property type="match status" value="1"/>
</dbReference>
<evidence type="ECO:0000256" key="6">
    <source>
        <dbReference type="ARBA" id="ARBA00023004"/>
    </source>
</evidence>
<reference evidence="8 9" key="1">
    <citation type="submission" date="2024-01" db="EMBL/GenBank/DDBJ databases">
        <authorList>
            <consortium name="Genoscope - CEA"/>
            <person name="William W."/>
        </authorList>
    </citation>
    <scope>NUCLEOTIDE SEQUENCE [LARGE SCALE GENOMIC DNA]</scope>
    <source>
        <strain evidence="8 9">29B2s-10</strain>
    </source>
</reference>
<proteinExistence type="predicted"/>
<gene>
    <name evidence="8" type="primary">SDH3</name>
    <name evidence="8" type="ORF">CAAN4_A07206</name>
</gene>
<dbReference type="NCBIfam" id="TIGR02970">
    <property type="entry name" value="succ_dehyd_cytB"/>
    <property type="match status" value="1"/>
</dbReference>
<evidence type="ECO:0000256" key="4">
    <source>
        <dbReference type="ARBA" id="ARBA00022723"/>
    </source>
</evidence>
<protein>
    <submittedName>
        <fullName evidence="8">Succinate dehydrogenase [ubiquinone] cytochrome b subunit, mitochondrial</fullName>
    </submittedName>
</protein>
<dbReference type="EMBL" id="OZ004253">
    <property type="protein sequence ID" value="CAK7893419.1"/>
    <property type="molecule type" value="Genomic_DNA"/>
</dbReference>
<keyword evidence="5" id="KW-1133">Transmembrane helix</keyword>
<sequence>MIARVGLGLARPNRLLSRSSLRLVSTVKASHEQENEILLAQRKNRPVSPHLTIYKPQLTAVLSGLHRITGVAMAGSFYALTLGYAVSSLTGAFPLDSALITSTFASLPVVAKVGVKALMAYPFVFHVANGIRHLVWDFGAQLTIPGVYRTGYAVLGATTIFGTYLAFF</sequence>
<keyword evidence="4" id="KW-0479">Metal-binding</keyword>